<sequence length="588" mass="66985">MENLPKEFLNLWKEEEQEEEHPKEPGNFWEKHGDFWTEKEKEEFKRELIQFNEFMLKEESEEQDAGNRKQKIKRTAWKPSEIDVYLAISDMLKHKHMEIRLEHIVRRSRPRPSTPCFRGMLAWFNLKPFDDWVSVYMVWFGLVPVVSKLVWGLGWVDRIVINDMEWGRRFYAMKYTVAEEGIPRFVYEGSSDSLQIYSVKFDGKPVQQKKRRKIAGSSTQWPLEVFGVVAVRDCVDPRRNLIFYRDRDNCQIITKEEPYLELTGPTRAVGMNHGVIIEAELKVKGVVEHEDKYLIADGKIVSPMFGSSSVELTGSGEWKLNIAVGGLQTCVESTIFIRILDGTWPIGFSGHFSASTTGIDDKIVLIEFSGDDVTSSGIDSNMEQLRHVVSVEASGELMVSWRVMWRYGAAPVGIVIGGRKVFMQNIFGELVEFACCGGMVTDELVAAAYALMVIYSETRRSLAMLNEVTKRKRMGHAPGALPPLQERTKNMWDSFSGEALRAKREGDLNAGRLLGEACHRGVLEYKQLSDLIGAQGELLVAKMEERLLRDHLTEAVFGKAADKARKPGKFPNVKFEIAEDLVPEWVSA</sequence>
<dbReference type="Proteomes" id="UP000636709">
    <property type="component" value="Unassembled WGS sequence"/>
</dbReference>
<name>A0A835FKG7_9POAL</name>
<dbReference type="InterPro" id="IPR046533">
    <property type="entry name" value="DUF6598"/>
</dbReference>
<feature type="domain" description="DUF6598" evidence="1">
    <location>
        <begin position="213"/>
        <end position="403"/>
    </location>
</feature>
<proteinExistence type="predicted"/>
<organism evidence="2 3">
    <name type="scientific">Digitaria exilis</name>
    <dbReference type="NCBI Taxonomy" id="1010633"/>
    <lineage>
        <taxon>Eukaryota</taxon>
        <taxon>Viridiplantae</taxon>
        <taxon>Streptophyta</taxon>
        <taxon>Embryophyta</taxon>
        <taxon>Tracheophyta</taxon>
        <taxon>Spermatophyta</taxon>
        <taxon>Magnoliopsida</taxon>
        <taxon>Liliopsida</taxon>
        <taxon>Poales</taxon>
        <taxon>Poaceae</taxon>
        <taxon>PACMAD clade</taxon>
        <taxon>Panicoideae</taxon>
        <taxon>Panicodae</taxon>
        <taxon>Paniceae</taxon>
        <taxon>Anthephorinae</taxon>
        <taxon>Digitaria</taxon>
    </lineage>
</organism>
<accession>A0A835FKG7</accession>
<dbReference type="PANTHER" id="PTHR33065:SF177">
    <property type="entry name" value="OS08G0141000 PROTEIN"/>
    <property type="match status" value="1"/>
</dbReference>
<dbReference type="EMBL" id="JACEFO010000697">
    <property type="protein sequence ID" value="KAF8760555.1"/>
    <property type="molecule type" value="Genomic_DNA"/>
</dbReference>
<comment type="caution">
    <text evidence="2">The sequence shown here is derived from an EMBL/GenBank/DDBJ whole genome shotgun (WGS) entry which is preliminary data.</text>
</comment>
<evidence type="ECO:0000259" key="1">
    <source>
        <dbReference type="Pfam" id="PF20241"/>
    </source>
</evidence>
<keyword evidence="3" id="KW-1185">Reference proteome</keyword>
<dbReference type="AlphaFoldDB" id="A0A835FKG7"/>
<evidence type="ECO:0000313" key="3">
    <source>
        <dbReference type="Proteomes" id="UP000636709"/>
    </source>
</evidence>
<gene>
    <name evidence="2" type="ORF">HU200_010025</name>
</gene>
<protein>
    <recommendedName>
        <fullName evidence="1">DUF6598 domain-containing protein</fullName>
    </recommendedName>
</protein>
<dbReference type="PANTHER" id="PTHR33065">
    <property type="entry name" value="OS07G0486400 PROTEIN"/>
    <property type="match status" value="1"/>
</dbReference>
<reference evidence="2" key="1">
    <citation type="submission" date="2020-07" db="EMBL/GenBank/DDBJ databases">
        <title>Genome sequence and genetic diversity analysis of an under-domesticated orphan crop, white fonio (Digitaria exilis).</title>
        <authorList>
            <person name="Bennetzen J.L."/>
            <person name="Chen S."/>
            <person name="Ma X."/>
            <person name="Wang X."/>
            <person name="Yssel A.E.J."/>
            <person name="Chaluvadi S.R."/>
            <person name="Johnson M."/>
            <person name="Gangashetty P."/>
            <person name="Hamidou F."/>
            <person name="Sanogo M.D."/>
            <person name="Zwaenepoel A."/>
            <person name="Wallace J."/>
            <person name="Van De Peer Y."/>
            <person name="Van Deynze A."/>
        </authorList>
    </citation>
    <scope>NUCLEOTIDE SEQUENCE</scope>
    <source>
        <tissue evidence="2">Leaves</tissue>
    </source>
</reference>
<evidence type="ECO:0000313" key="2">
    <source>
        <dbReference type="EMBL" id="KAF8760555.1"/>
    </source>
</evidence>
<dbReference type="Pfam" id="PF20241">
    <property type="entry name" value="DUF6598"/>
    <property type="match status" value="1"/>
</dbReference>